<dbReference type="Proteomes" id="UP000053612">
    <property type="component" value="Unassembled WGS sequence"/>
</dbReference>
<evidence type="ECO:0000313" key="4">
    <source>
        <dbReference type="EMBL" id="KSU14343.1"/>
    </source>
</evidence>
<feature type="region of interest" description="Disordered" evidence="2">
    <location>
        <begin position="170"/>
        <end position="296"/>
    </location>
</feature>
<dbReference type="EMBL" id="LKLS01000214">
    <property type="protein sequence ID" value="KSU14343.1"/>
    <property type="molecule type" value="Genomic_DNA"/>
</dbReference>
<comment type="caution">
    <text evidence="4">The sequence shown here is derived from an EMBL/GenBank/DDBJ whole genome shotgun (WGS) entry which is preliminary data.</text>
</comment>
<dbReference type="PATRIC" id="fig|1360.109.peg.567"/>
<feature type="compositionally biased region" description="Low complexity" evidence="2">
    <location>
        <begin position="172"/>
        <end position="189"/>
    </location>
</feature>
<dbReference type="RefSeq" id="WP_058225442.1">
    <property type="nucleotide sequence ID" value="NZ_LKLS01000214.1"/>
</dbReference>
<dbReference type="AlphaFoldDB" id="A0A0V8DLB7"/>
<gene>
    <name evidence="4" type="ORF">LMG9449_2584</name>
</gene>
<reference evidence="5" key="1">
    <citation type="submission" date="2015-10" db="EMBL/GenBank/DDBJ databases">
        <title>Draft Genome Sequences of 11 Lactococcus lactis subspecies cremoris strains.</title>
        <authorList>
            <person name="Wels M."/>
            <person name="Backus L."/>
            <person name="Boekhorst J."/>
            <person name="Dijkstra A."/>
            <person name="Beerthuizen M."/>
            <person name="Kelly W."/>
            <person name="Siezen R."/>
            <person name="Bachmann H."/>
            <person name="Van Hijum S."/>
        </authorList>
    </citation>
    <scope>NUCLEOTIDE SEQUENCE [LARGE SCALE GENOMIC DNA]</scope>
    <source>
        <strain evidence="5">LMG9449</strain>
    </source>
</reference>
<feature type="compositionally biased region" description="Low complexity" evidence="2">
    <location>
        <begin position="242"/>
        <end position="288"/>
    </location>
</feature>
<feature type="signal peptide" evidence="3">
    <location>
        <begin position="1"/>
        <end position="25"/>
    </location>
</feature>
<feature type="chain" id="PRO_5038966112" evidence="3">
    <location>
        <begin position="26"/>
        <end position="353"/>
    </location>
</feature>
<evidence type="ECO:0000256" key="3">
    <source>
        <dbReference type="SAM" id="SignalP"/>
    </source>
</evidence>
<keyword evidence="3" id="KW-0732">Signal</keyword>
<accession>A0A0V8DLB7</accession>
<feature type="compositionally biased region" description="Polar residues" evidence="2">
    <location>
        <begin position="190"/>
        <end position="235"/>
    </location>
</feature>
<evidence type="ECO:0000313" key="5">
    <source>
        <dbReference type="Proteomes" id="UP000053612"/>
    </source>
</evidence>
<organism evidence="4 5">
    <name type="scientific">Lactococcus lactis subsp. lactis</name>
    <name type="common">Streptococcus lactis</name>
    <dbReference type="NCBI Taxonomy" id="1360"/>
    <lineage>
        <taxon>Bacteria</taxon>
        <taxon>Bacillati</taxon>
        <taxon>Bacillota</taxon>
        <taxon>Bacilli</taxon>
        <taxon>Lactobacillales</taxon>
        <taxon>Streptococcaceae</taxon>
        <taxon>Lactococcus</taxon>
    </lineage>
</organism>
<proteinExistence type="predicted"/>
<keyword evidence="1" id="KW-0175">Coiled coil</keyword>
<evidence type="ECO:0000256" key="1">
    <source>
        <dbReference type="SAM" id="Coils"/>
    </source>
</evidence>
<feature type="coiled-coil region" evidence="1">
    <location>
        <begin position="50"/>
        <end position="141"/>
    </location>
</feature>
<evidence type="ECO:0000256" key="2">
    <source>
        <dbReference type="SAM" id="MobiDB-lite"/>
    </source>
</evidence>
<sequence>MKKFTKKQMIATGAVAILVIGGVSAGVVNHNHSVHAQQVAKTKAHEAKVKADKKAKAEQLAKEKEATQQKQVTTLLATATANPSDNSIKAVNDAIAKLTDQKEKAKDNELVKALNARLSLIKKAEAAVKDYQGHATDANKQKVAQEAINNLKDKNDQDVKSQLQKLFDESNKQAQEAAKSAQASQKASSTTGTNNNAKSTDTQTNDTPAVAESGTNNQATSNVNSGNNTYVPNTPNTGGGSNTASNGNSGNAASNSNSNNSSNNGGGNTNNNNSNNNNNNNSNSNNNNSGGGNVTPPVSHVFQAWVKNKAGMVIWTQNCSTWAEASQAAANYGNSQFASGNFDIGNYGVTQIS</sequence>
<protein>
    <submittedName>
        <fullName evidence="4">Uncharacterized protein</fullName>
    </submittedName>
</protein>
<name>A0A0V8DLB7_LACLL</name>